<dbReference type="RefSeq" id="XP_013790678.1">
    <property type="nucleotide sequence ID" value="XM_013935224.2"/>
</dbReference>
<reference evidence="3 4" key="1">
    <citation type="submission" date="2025-05" db="UniProtKB">
        <authorList>
            <consortium name="RefSeq"/>
        </authorList>
    </citation>
    <scope>IDENTIFICATION</scope>
    <source>
        <tissue evidence="3 4">Muscle</tissue>
    </source>
</reference>
<dbReference type="GeneID" id="106474534"/>
<gene>
    <name evidence="3 4 5" type="primary">LOC106474534</name>
</gene>
<proteinExistence type="predicted"/>
<evidence type="ECO:0000313" key="5">
    <source>
        <dbReference type="RefSeq" id="XP_022258566.1"/>
    </source>
</evidence>
<evidence type="ECO:0000313" key="3">
    <source>
        <dbReference type="RefSeq" id="XP_013790678.1"/>
    </source>
</evidence>
<organism evidence="2 5">
    <name type="scientific">Limulus polyphemus</name>
    <name type="common">Atlantic horseshoe crab</name>
    <dbReference type="NCBI Taxonomy" id="6850"/>
    <lineage>
        <taxon>Eukaryota</taxon>
        <taxon>Metazoa</taxon>
        <taxon>Ecdysozoa</taxon>
        <taxon>Arthropoda</taxon>
        <taxon>Chelicerata</taxon>
        <taxon>Merostomata</taxon>
        <taxon>Xiphosura</taxon>
        <taxon>Limulidae</taxon>
        <taxon>Limulus</taxon>
    </lineage>
</organism>
<evidence type="ECO:0000313" key="2">
    <source>
        <dbReference type="Proteomes" id="UP000694941"/>
    </source>
</evidence>
<name>A0ABM1TRR0_LIMPO</name>
<sequence>MKQFMDNKGTISLSKSTPAFNIEDSTGINSRRPSSWAGNSELDAAPSRRPSGKRLKVNSAMCTCGKRRHDEEKYDTSDTCTGDEELGKNSRSPELFQKTSFYFSCLRRKKTSDDKK</sequence>
<dbReference type="RefSeq" id="XP_022258565.1">
    <property type="nucleotide sequence ID" value="XM_022402857.1"/>
</dbReference>
<feature type="compositionally biased region" description="Polar residues" evidence="1">
    <location>
        <begin position="9"/>
        <end position="38"/>
    </location>
</feature>
<keyword evidence="2" id="KW-1185">Reference proteome</keyword>
<evidence type="ECO:0000313" key="4">
    <source>
        <dbReference type="RefSeq" id="XP_022258565.1"/>
    </source>
</evidence>
<evidence type="ECO:0000256" key="1">
    <source>
        <dbReference type="SAM" id="MobiDB-lite"/>
    </source>
</evidence>
<dbReference type="Proteomes" id="UP000694941">
    <property type="component" value="Unplaced"/>
</dbReference>
<feature type="region of interest" description="Disordered" evidence="1">
    <location>
        <begin position="1"/>
        <end position="56"/>
    </location>
</feature>
<protein>
    <submittedName>
        <fullName evidence="3 4">Uncharacterized protein LOC106474534 isoform X1</fullName>
    </submittedName>
</protein>
<feature type="region of interest" description="Disordered" evidence="1">
    <location>
        <begin position="68"/>
        <end position="92"/>
    </location>
</feature>
<dbReference type="RefSeq" id="XP_022258566.1">
    <property type="nucleotide sequence ID" value="XM_022402858.1"/>
</dbReference>
<accession>A0ABM1TRR0</accession>